<dbReference type="GeneID" id="118348867"/>
<protein>
    <submittedName>
        <fullName evidence="3">Glutathione S-transferase T3-like</fullName>
    </submittedName>
</protein>
<name>A0A6P9ETV0_JUGRE</name>
<organism evidence="2 3">
    <name type="scientific">Juglans regia</name>
    <name type="common">English walnut</name>
    <dbReference type="NCBI Taxonomy" id="51240"/>
    <lineage>
        <taxon>Eukaryota</taxon>
        <taxon>Viridiplantae</taxon>
        <taxon>Streptophyta</taxon>
        <taxon>Embryophyta</taxon>
        <taxon>Tracheophyta</taxon>
        <taxon>Spermatophyta</taxon>
        <taxon>Magnoliopsida</taxon>
        <taxon>eudicotyledons</taxon>
        <taxon>Gunneridae</taxon>
        <taxon>Pentapetalae</taxon>
        <taxon>rosids</taxon>
        <taxon>fabids</taxon>
        <taxon>Fagales</taxon>
        <taxon>Juglandaceae</taxon>
        <taxon>Juglans</taxon>
    </lineage>
</organism>
<dbReference type="AlphaFoldDB" id="A0A6P9ETV0"/>
<reference evidence="3" key="1">
    <citation type="submission" date="2025-08" db="UniProtKB">
        <authorList>
            <consortium name="RefSeq"/>
        </authorList>
    </citation>
    <scope>IDENTIFICATION</scope>
    <source>
        <tissue evidence="3">Leaves</tissue>
    </source>
</reference>
<evidence type="ECO:0000313" key="3">
    <source>
        <dbReference type="RefSeq" id="XP_035547288.1"/>
    </source>
</evidence>
<dbReference type="KEGG" id="jre:108983844"/>
<dbReference type="RefSeq" id="XP_018811166.2">
    <property type="nucleotide sequence ID" value="XM_018955621.2"/>
</dbReference>
<dbReference type="InterPro" id="IPR029466">
    <property type="entry name" value="NAM-associated_C"/>
</dbReference>
<evidence type="ECO:0000256" key="1">
    <source>
        <dbReference type="SAM" id="MobiDB-lite"/>
    </source>
</evidence>
<dbReference type="RefSeq" id="XP_035547288.1">
    <property type="nucleotide sequence ID" value="XM_035691395.1"/>
</dbReference>
<dbReference type="Proteomes" id="UP000235220">
    <property type="component" value="Chromosome 7"/>
</dbReference>
<sequence>MGSPSEEDPFFTTLLQNGGEGCTPTYEQYSNVMIQTTPLHGEKRPPPKKFQRGASFTVEEDNLLVSGWLNISIDAIRGTDKKSTQMWDRISEFYHEYKKPNIANRSIGSLINRWSMIQKCTNKFCAFLAQVESLHPSGATEQDKIEKAKIMYKEIEKGNFTVEYCWCQLRHEPKWQQHMNNLNTRRKPPDKRPANEQSLEVPDDVLEENVERPPGKKLEKDNLGKRKAQESCDANFNGALEKMTADRRLFMGERRAWVTKADEVRGAQLELDKRKFEAEIMSKDLSNMTVMQKPIS</sequence>
<evidence type="ECO:0000313" key="2">
    <source>
        <dbReference type="Proteomes" id="UP000235220"/>
    </source>
</evidence>
<dbReference type="KEGG" id="jre:118348867"/>
<keyword evidence="2" id="KW-1185">Reference proteome</keyword>
<proteinExistence type="predicted"/>
<accession>A0A6P9ETV0</accession>
<gene>
    <name evidence="3" type="primary">LOC118348867</name>
</gene>
<dbReference type="PANTHER" id="PTHR45125">
    <property type="entry name" value="F21J9.4-RELATED"/>
    <property type="match status" value="1"/>
</dbReference>
<feature type="region of interest" description="Disordered" evidence="1">
    <location>
        <begin position="181"/>
        <end position="229"/>
    </location>
</feature>
<dbReference type="Gramene" id="Jr07_06720_p1">
    <property type="protein sequence ID" value="cds.Jr07_06720_p1"/>
    <property type="gene ID" value="Jr07_06720"/>
</dbReference>
<dbReference type="OrthoDB" id="2507178at2759"/>
<feature type="compositionally biased region" description="Basic and acidic residues" evidence="1">
    <location>
        <begin position="209"/>
        <end position="229"/>
    </location>
</feature>
<dbReference type="PANTHER" id="PTHR45125:SF3">
    <property type="entry name" value="NO-APICAL-MERISTEM-ASSOCIATED CARBOXY-TERMINAL DOMAIN PROTEIN"/>
    <property type="match status" value="1"/>
</dbReference>
<dbReference type="Pfam" id="PF14303">
    <property type="entry name" value="NAM-associated"/>
    <property type="match status" value="1"/>
</dbReference>